<keyword evidence="4" id="KW-0805">Transcription regulation</keyword>
<protein>
    <recommendedName>
        <fullName evidence="9">Xylanolytic transcriptional activator regulatory domain-containing protein</fullName>
    </recommendedName>
</protein>
<keyword evidence="11" id="KW-1185">Reference proteome</keyword>
<comment type="subcellular location">
    <subcellularLocation>
        <location evidence="1">Nucleus</location>
    </subcellularLocation>
</comment>
<keyword evidence="8" id="KW-0472">Membrane</keyword>
<keyword evidence="8" id="KW-0812">Transmembrane</keyword>
<evidence type="ECO:0000313" key="11">
    <source>
        <dbReference type="Proteomes" id="UP000754883"/>
    </source>
</evidence>
<keyword evidence="2" id="KW-0479">Metal-binding</keyword>
<feature type="non-terminal residue" evidence="10">
    <location>
        <position position="1"/>
    </location>
</feature>
<comment type="caution">
    <text evidence="10">The sequence shown here is derived from an EMBL/GenBank/DDBJ whole genome shotgun (WGS) entry which is preliminary data.</text>
</comment>
<evidence type="ECO:0000256" key="7">
    <source>
        <dbReference type="ARBA" id="ARBA00023242"/>
    </source>
</evidence>
<feature type="domain" description="Xylanolytic transcriptional activator regulatory" evidence="9">
    <location>
        <begin position="41"/>
        <end position="116"/>
    </location>
</feature>
<name>A0A9N9UND2_9HYPO</name>
<dbReference type="GO" id="GO:0005634">
    <property type="term" value="C:nucleus"/>
    <property type="evidence" value="ECO:0007669"/>
    <property type="project" value="UniProtKB-SubCell"/>
</dbReference>
<dbReference type="CDD" id="cd12148">
    <property type="entry name" value="fungal_TF_MHR"/>
    <property type="match status" value="1"/>
</dbReference>
<organism evidence="10 11">
    <name type="scientific">Clonostachys byssicola</name>
    <dbReference type="NCBI Taxonomy" id="160290"/>
    <lineage>
        <taxon>Eukaryota</taxon>
        <taxon>Fungi</taxon>
        <taxon>Dikarya</taxon>
        <taxon>Ascomycota</taxon>
        <taxon>Pezizomycotina</taxon>
        <taxon>Sordariomycetes</taxon>
        <taxon>Hypocreomycetidae</taxon>
        <taxon>Hypocreales</taxon>
        <taxon>Bionectriaceae</taxon>
        <taxon>Clonostachys</taxon>
    </lineage>
</organism>
<evidence type="ECO:0000313" key="10">
    <source>
        <dbReference type="EMBL" id="CAG9996997.1"/>
    </source>
</evidence>
<keyword evidence="3" id="KW-0862">Zinc</keyword>
<evidence type="ECO:0000256" key="5">
    <source>
        <dbReference type="ARBA" id="ARBA00023125"/>
    </source>
</evidence>
<dbReference type="AlphaFoldDB" id="A0A9N9UND2"/>
<dbReference type="Pfam" id="PF04082">
    <property type="entry name" value="Fungal_trans"/>
    <property type="match status" value="1"/>
</dbReference>
<reference evidence="11" key="1">
    <citation type="submission" date="2019-06" db="EMBL/GenBank/DDBJ databases">
        <authorList>
            <person name="Broberg M."/>
        </authorList>
    </citation>
    <scope>NUCLEOTIDE SEQUENCE [LARGE SCALE GENOMIC DNA]</scope>
</reference>
<dbReference type="EMBL" id="CABFNO020001541">
    <property type="protein sequence ID" value="CAG9996997.1"/>
    <property type="molecule type" value="Genomic_DNA"/>
</dbReference>
<accession>A0A9N9UND2</accession>
<evidence type="ECO:0000256" key="8">
    <source>
        <dbReference type="SAM" id="Phobius"/>
    </source>
</evidence>
<dbReference type="SMART" id="SM00906">
    <property type="entry name" value="Fungal_trans"/>
    <property type="match status" value="1"/>
</dbReference>
<evidence type="ECO:0000256" key="2">
    <source>
        <dbReference type="ARBA" id="ARBA00022723"/>
    </source>
</evidence>
<dbReference type="PANTHER" id="PTHR47782">
    <property type="entry name" value="ZN(II)2CYS6 TRANSCRIPTION FACTOR (EUROFUNG)-RELATED"/>
    <property type="match status" value="1"/>
</dbReference>
<dbReference type="GO" id="GO:0045944">
    <property type="term" value="P:positive regulation of transcription by RNA polymerase II"/>
    <property type="evidence" value="ECO:0007669"/>
    <property type="project" value="TreeGrafter"/>
</dbReference>
<evidence type="ECO:0000256" key="3">
    <source>
        <dbReference type="ARBA" id="ARBA00022833"/>
    </source>
</evidence>
<dbReference type="GO" id="GO:0006351">
    <property type="term" value="P:DNA-templated transcription"/>
    <property type="evidence" value="ECO:0007669"/>
    <property type="project" value="InterPro"/>
</dbReference>
<keyword evidence="8" id="KW-1133">Transmembrane helix</keyword>
<feature type="transmembrane region" description="Helical" evidence="8">
    <location>
        <begin position="261"/>
        <end position="281"/>
    </location>
</feature>
<dbReference type="PANTHER" id="PTHR47782:SF12">
    <property type="entry name" value="ZN(II)2CYS6 TRANSCRIPTION FACTOR (EUROFUNG)"/>
    <property type="match status" value="1"/>
</dbReference>
<evidence type="ECO:0000256" key="6">
    <source>
        <dbReference type="ARBA" id="ARBA00023163"/>
    </source>
</evidence>
<dbReference type="InterPro" id="IPR052202">
    <property type="entry name" value="Yeast_MetPath_Reg"/>
</dbReference>
<proteinExistence type="predicted"/>
<dbReference type="InterPro" id="IPR007219">
    <property type="entry name" value="XnlR_reg_dom"/>
</dbReference>
<sequence length="405" mass="45519">CFYAAAESHFGSLAQTQGLELIQGILCLSMYSIRSAIGVSVWSLSGLALRQCVELGYHRNTRKFRSGQSLIVQQLQRRVFWVAYDLDRCACVTLGRPFGIADSDIDVELPFDINDEALTSHSLLEAPRTNPSDKPTTMTAFLHLTKLRRIWSRIQTDLYPSNPPKNSETTVESRIIAFREELDHWHQIIPPPVPVTAALSTFSTSEWFHLAYNHSKLLLYRRMLTPDAHGGSSYPHIECCTAAREICLLYRKLFLTNPVSYTWGALHILFLAGLTYLHCLISCPDVRRVTRQDDVAHTSTSCTIVLVIMAERWKCAAAYRDTFEMLAKATMSMLVNVAHNAPGEAINNVEQLGWEPAKTQNGSLMGELTNQQGLTELPGYIEDIERVGMCFGTEELLTQFLGQDD</sequence>
<keyword evidence="7" id="KW-0539">Nucleus</keyword>
<keyword evidence="5" id="KW-0238">DNA-binding</keyword>
<dbReference type="Proteomes" id="UP000754883">
    <property type="component" value="Unassembled WGS sequence"/>
</dbReference>
<evidence type="ECO:0000259" key="9">
    <source>
        <dbReference type="SMART" id="SM00906"/>
    </source>
</evidence>
<evidence type="ECO:0000256" key="4">
    <source>
        <dbReference type="ARBA" id="ARBA00023015"/>
    </source>
</evidence>
<dbReference type="OrthoDB" id="189997at2759"/>
<dbReference type="GO" id="GO:0008270">
    <property type="term" value="F:zinc ion binding"/>
    <property type="evidence" value="ECO:0007669"/>
    <property type="project" value="InterPro"/>
</dbReference>
<reference evidence="10 11" key="2">
    <citation type="submission" date="2021-10" db="EMBL/GenBank/DDBJ databases">
        <authorList>
            <person name="Piombo E."/>
        </authorList>
    </citation>
    <scope>NUCLEOTIDE SEQUENCE [LARGE SCALE GENOMIC DNA]</scope>
</reference>
<evidence type="ECO:0000256" key="1">
    <source>
        <dbReference type="ARBA" id="ARBA00004123"/>
    </source>
</evidence>
<gene>
    <name evidence="10" type="ORF">CBYS24578_00016019</name>
</gene>
<keyword evidence="6" id="KW-0804">Transcription</keyword>
<dbReference type="GO" id="GO:0000981">
    <property type="term" value="F:DNA-binding transcription factor activity, RNA polymerase II-specific"/>
    <property type="evidence" value="ECO:0007669"/>
    <property type="project" value="TreeGrafter"/>
</dbReference>
<dbReference type="GO" id="GO:0043565">
    <property type="term" value="F:sequence-specific DNA binding"/>
    <property type="evidence" value="ECO:0007669"/>
    <property type="project" value="TreeGrafter"/>
</dbReference>